<evidence type="ECO:0000313" key="21">
    <source>
        <dbReference type="EMBL" id="TWT49635.1"/>
    </source>
</evidence>
<dbReference type="GO" id="GO:0042802">
    <property type="term" value="F:identical protein binding"/>
    <property type="evidence" value="ECO:0007669"/>
    <property type="project" value="UniProtKB-ARBA"/>
</dbReference>
<keyword evidence="8 18" id="KW-0812">Transmembrane</keyword>
<dbReference type="InterPro" id="IPR025669">
    <property type="entry name" value="AAA_dom"/>
</dbReference>
<feature type="domain" description="AAA" evidence="20">
    <location>
        <begin position="579"/>
        <end position="691"/>
    </location>
</feature>
<gene>
    <name evidence="21" type="primary">ywqD_4</name>
    <name evidence="21" type="ORF">Pla22_48330</name>
</gene>
<dbReference type="RefSeq" id="WP_146517135.1">
    <property type="nucleotide sequence ID" value="NZ_SJPI01000003.1"/>
</dbReference>
<feature type="compositionally biased region" description="Polar residues" evidence="17">
    <location>
        <begin position="1"/>
        <end position="18"/>
    </location>
</feature>
<dbReference type="InterPro" id="IPR027417">
    <property type="entry name" value="P-loop_NTPase"/>
</dbReference>
<evidence type="ECO:0000256" key="12">
    <source>
        <dbReference type="ARBA" id="ARBA00022989"/>
    </source>
</evidence>
<dbReference type="EMBL" id="SJPI01000003">
    <property type="protein sequence ID" value="TWT49635.1"/>
    <property type="molecule type" value="Genomic_DNA"/>
</dbReference>
<evidence type="ECO:0000256" key="8">
    <source>
        <dbReference type="ARBA" id="ARBA00022692"/>
    </source>
</evidence>
<evidence type="ECO:0000256" key="9">
    <source>
        <dbReference type="ARBA" id="ARBA00022741"/>
    </source>
</evidence>
<evidence type="ECO:0000256" key="5">
    <source>
        <dbReference type="ARBA" id="ARBA00022475"/>
    </source>
</evidence>
<dbReference type="InterPro" id="IPR003856">
    <property type="entry name" value="LPS_length_determ_N"/>
</dbReference>
<reference evidence="21 22" key="1">
    <citation type="submission" date="2019-02" db="EMBL/GenBank/DDBJ databases">
        <title>Deep-cultivation of Planctomycetes and their phenomic and genomic characterization uncovers novel biology.</title>
        <authorList>
            <person name="Wiegand S."/>
            <person name="Jogler M."/>
            <person name="Boedeker C."/>
            <person name="Pinto D."/>
            <person name="Vollmers J."/>
            <person name="Rivas-Marin E."/>
            <person name="Kohn T."/>
            <person name="Peeters S.H."/>
            <person name="Heuer A."/>
            <person name="Rast P."/>
            <person name="Oberbeckmann S."/>
            <person name="Bunk B."/>
            <person name="Jeske O."/>
            <person name="Meyerdierks A."/>
            <person name="Storesund J.E."/>
            <person name="Kallscheuer N."/>
            <person name="Luecker S."/>
            <person name="Lage O.M."/>
            <person name="Pohl T."/>
            <person name="Merkel B.J."/>
            <person name="Hornburger P."/>
            <person name="Mueller R.-W."/>
            <person name="Bruemmer F."/>
            <person name="Labrenz M."/>
            <person name="Spormann A.M."/>
            <person name="Op Den Camp H."/>
            <person name="Overmann J."/>
            <person name="Amann R."/>
            <person name="Jetten M.S.M."/>
            <person name="Mascher T."/>
            <person name="Medema M.H."/>
            <person name="Devos D.P."/>
            <person name="Kaster A.-K."/>
            <person name="Ovreas L."/>
            <person name="Rohde M."/>
            <person name="Galperin M.Y."/>
            <person name="Jogler C."/>
        </authorList>
    </citation>
    <scope>NUCLEOTIDE SEQUENCE [LARGE SCALE GENOMIC DNA]</scope>
    <source>
        <strain evidence="21 22">Pla22</strain>
    </source>
</reference>
<dbReference type="PANTHER" id="PTHR32309:SF13">
    <property type="entry name" value="FERRIC ENTEROBACTIN TRANSPORT PROTEIN FEPE"/>
    <property type="match status" value="1"/>
</dbReference>
<evidence type="ECO:0000256" key="3">
    <source>
        <dbReference type="ARBA" id="ARBA00008883"/>
    </source>
</evidence>
<evidence type="ECO:0000256" key="11">
    <source>
        <dbReference type="ARBA" id="ARBA00022840"/>
    </source>
</evidence>
<dbReference type="CDD" id="cd05387">
    <property type="entry name" value="BY-kinase"/>
    <property type="match status" value="1"/>
</dbReference>
<dbReference type="FunFam" id="3.40.50.300:FF:000527">
    <property type="entry name" value="Tyrosine-protein kinase etk"/>
    <property type="match status" value="1"/>
</dbReference>
<dbReference type="PANTHER" id="PTHR32309">
    <property type="entry name" value="TYROSINE-PROTEIN KINASE"/>
    <property type="match status" value="1"/>
</dbReference>
<feature type="coiled-coil region" evidence="16">
    <location>
        <begin position="182"/>
        <end position="220"/>
    </location>
</feature>
<keyword evidence="9" id="KW-0547">Nucleotide-binding</keyword>
<comment type="similarity">
    <text evidence="2">Belongs to the CpsD/CapB family.</text>
</comment>
<keyword evidence="10 21" id="KW-0418">Kinase</keyword>
<dbReference type="Pfam" id="PF13614">
    <property type="entry name" value="AAA_31"/>
    <property type="match status" value="1"/>
</dbReference>
<evidence type="ECO:0000256" key="14">
    <source>
        <dbReference type="ARBA" id="ARBA00023137"/>
    </source>
</evidence>
<comment type="subcellular location">
    <subcellularLocation>
        <location evidence="1">Cell inner membrane</location>
        <topology evidence="1">Multi-pass membrane protein</topology>
    </subcellularLocation>
</comment>
<keyword evidence="7 21" id="KW-0808">Transferase</keyword>
<organism evidence="21 22">
    <name type="scientific">Rubripirellula amarantea</name>
    <dbReference type="NCBI Taxonomy" id="2527999"/>
    <lineage>
        <taxon>Bacteria</taxon>
        <taxon>Pseudomonadati</taxon>
        <taxon>Planctomycetota</taxon>
        <taxon>Planctomycetia</taxon>
        <taxon>Pirellulales</taxon>
        <taxon>Pirellulaceae</taxon>
        <taxon>Rubripirellula</taxon>
    </lineage>
</organism>
<dbReference type="SUPFAM" id="SSF52540">
    <property type="entry name" value="P-loop containing nucleoside triphosphate hydrolases"/>
    <property type="match status" value="1"/>
</dbReference>
<keyword evidence="14" id="KW-0829">Tyrosine-protein kinase</keyword>
<evidence type="ECO:0000256" key="10">
    <source>
        <dbReference type="ARBA" id="ARBA00022777"/>
    </source>
</evidence>
<evidence type="ECO:0000256" key="16">
    <source>
        <dbReference type="SAM" id="Coils"/>
    </source>
</evidence>
<name>A0A5C5WHS2_9BACT</name>
<dbReference type="Pfam" id="PF02706">
    <property type="entry name" value="Wzz"/>
    <property type="match status" value="1"/>
</dbReference>
<accession>A0A5C5WHS2</accession>
<evidence type="ECO:0000259" key="19">
    <source>
        <dbReference type="Pfam" id="PF02706"/>
    </source>
</evidence>
<dbReference type="EC" id="2.7.10.2" evidence="4"/>
<evidence type="ECO:0000256" key="2">
    <source>
        <dbReference type="ARBA" id="ARBA00007316"/>
    </source>
</evidence>
<evidence type="ECO:0000256" key="17">
    <source>
        <dbReference type="SAM" id="MobiDB-lite"/>
    </source>
</evidence>
<evidence type="ECO:0000256" key="1">
    <source>
        <dbReference type="ARBA" id="ARBA00004429"/>
    </source>
</evidence>
<dbReference type="GO" id="GO:0004715">
    <property type="term" value="F:non-membrane spanning protein tyrosine kinase activity"/>
    <property type="evidence" value="ECO:0007669"/>
    <property type="project" value="UniProtKB-EC"/>
</dbReference>
<proteinExistence type="inferred from homology"/>
<keyword evidence="13 18" id="KW-0472">Membrane</keyword>
<keyword evidence="6" id="KW-0997">Cell inner membrane</keyword>
<evidence type="ECO:0000256" key="4">
    <source>
        <dbReference type="ARBA" id="ARBA00011903"/>
    </source>
</evidence>
<dbReference type="GO" id="GO:0005886">
    <property type="term" value="C:plasma membrane"/>
    <property type="evidence" value="ECO:0007669"/>
    <property type="project" value="UniProtKB-SubCell"/>
</dbReference>
<feature type="transmembrane region" description="Helical" evidence="18">
    <location>
        <begin position="38"/>
        <end position="57"/>
    </location>
</feature>
<evidence type="ECO:0000256" key="13">
    <source>
        <dbReference type="ARBA" id="ARBA00023136"/>
    </source>
</evidence>
<dbReference type="InterPro" id="IPR050445">
    <property type="entry name" value="Bact_polysacc_biosynth/exp"/>
</dbReference>
<feature type="region of interest" description="Disordered" evidence="17">
    <location>
        <begin position="1"/>
        <end position="20"/>
    </location>
</feature>
<dbReference type="OrthoDB" id="9794577at2"/>
<keyword evidence="16" id="KW-0175">Coiled coil</keyword>
<comment type="caution">
    <text evidence="21">The sequence shown here is derived from an EMBL/GenBank/DDBJ whole genome shotgun (WGS) entry which is preliminary data.</text>
</comment>
<feature type="domain" description="Polysaccharide chain length determinant N-terminal" evidence="19">
    <location>
        <begin position="28"/>
        <end position="109"/>
    </location>
</feature>
<dbReference type="Proteomes" id="UP000316598">
    <property type="component" value="Unassembled WGS sequence"/>
</dbReference>
<keyword evidence="22" id="KW-1185">Reference proteome</keyword>
<protein>
    <recommendedName>
        <fullName evidence="4">non-specific protein-tyrosine kinase</fullName>
        <ecNumber evidence="4">2.7.10.2</ecNumber>
    </recommendedName>
</protein>
<dbReference type="NCBIfam" id="TIGR01007">
    <property type="entry name" value="eps_fam"/>
    <property type="match status" value="1"/>
</dbReference>
<evidence type="ECO:0000256" key="18">
    <source>
        <dbReference type="SAM" id="Phobius"/>
    </source>
</evidence>
<evidence type="ECO:0000313" key="22">
    <source>
        <dbReference type="Proteomes" id="UP000316598"/>
    </source>
</evidence>
<feature type="region of interest" description="Disordered" evidence="17">
    <location>
        <begin position="762"/>
        <end position="787"/>
    </location>
</feature>
<evidence type="ECO:0000259" key="20">
    <source>
        <dbReference type="Pfam" id="PF13614"/>
    </source>
</evidence>
<dbReference type="Gene3D" id="3.40.50.300">
    <property type="entry name" value="P-loop containing nucleotide triphosphate hydrolases"/>
    <property type="match status" value="1"/>
</dbReference>
<dbReference type="GO" id="GO:0005524">
    <property type="term" value="F:ATP binding"/>
    <property type="evidence" value="ECO:0007669"/>
    <property type="project" value="UniProtKB-KW"/>
</dbReference>
<dbReference type="AlphaFoldDB" id="A0A5C5WHS2"/>
<comment type="catalytic activity">
    <reaction evidence="15">
        <text>L-tyrosyl-[protein] + ATP = O-phospho-L-tyrosyl-[protein] + ADP + H(+)</text>
        <dbReference type="Rhea" id="RHEA:10596"/>
        <dbReference type="Rhea" id="RHEA-COMP:10136"/>
        <dbReference type="Rhea" id="RHEA-COMP:20101"/>
        <dbReference type="ChEBI" id="CHEBI:15378"/>
        <dbReference type="ChEBI" id="CHEBI:30616"/>
        <dbReference type="ChEBI" id="CHEBI:46858"/>
        <dbReference type="ChEBI" id="CHEBI:61978"/>
        <dbReference type="ChEBI" id="CHEBI:456216"/>
        <dbReference type="EC" id="2.7.10.2"/>
    </reaction>
</comment>
<evidence type="ECO:0000256" key="6">
    <source>
        <dbReference type="ARBA" id="ARBA00022519"/>
    </source>
</evidence>
<feature type="coiled-coil region" evidence="16">
    <location>
        <begin position="252"/>
        <end position="279"/>
    </location>
</feature>
<sequence>MATSTENTSLRTQLSNRLSSDEDNDGLEIFAILSRQRWLIGLLTLAGLAVGLIYALNAEVWYRSQAKVLINEKSAGLGAGSAATDIIDEDILANHMELLQSRLIVGEALESNGLMNLESITPHLGDSGDPVEYVIDRLELVKGGDGSAKTARSLNIALTHTDPEDTQLILTAVLKRYEQFIINQVEQVMGRANEMVNKAKTEVETDLVAAEQEYLTARQEAPLFFQGEGSSNIYQDRYRRLQEQLLDIDIQESTIRTRLERVEETLSEMDEEKSTAADQLDKLALIDSESLERLGVFAGLQMNSANTAEFRAAMPAQTEKARAEITHLLQLNSEKQRLTAVFGPGHPKVQDIQSEIESVKAFLQENDELAEPAAMFADSTLTPTGLLRAYVGFLNHDMSALNEQRKELTFLAADAEEKAKALIEYELKDLVLQKKISRQEALFDGVVQQLRDLDTASGLSGYLYEFLEVPRLGKKSWPKLPICGLGGLMLGLFSGLVLAVANEVRDRRFRSASELDEAIGLPNLGMVAKLNSIREGISGLIAAENSPNAEAFRLGRTVLLPEIRSGELRVLGFTSPMQGDGKSTVTSNFAVSFSQIGLKVLVIDADLRRPSVHRYFSVAKGAGLCDVLEGREQFKDMIRETEAEGVHVVTAGSSPKMAAELLQSDKLDEVIAEAREMYDLVLVDLPPVLAVSDPIVVMPRLDGGVLVVRVSRVRRDEVINTMRRIESSGGNFVGCMLNAFGAGKKFNVEGGYYGYYRSDYSRPASKNGSSKRIASPARASSIPTDMN</sequence>
<comment type="similarity">
    <text evidence="3">Belongs to the etk/wzc family.</text>
</comment>
<evidence type="ECO:0000256" key="15">
    <source>
        <dbReference type="ARBA" id="ARBA00051245"/>
    </source>
</evidence>
<evidence type="ECO:0000256" key="7">
    <source>
        <dbReference type="ARBA" id="ARBA00022679"/>
    </source>
</evidence>
<dbReference type="InterPro" id="IPR005702">
    <property type="entry name" value="Wzc-like_C"/>
</dbReference>
<keyword evidence="11" id="KW-0067">ATP-binding</keyword>
<keyword evidence="12 18" id="KW-1133">Transmembrane helix</keyword>
<keyword evidence="5" id="KW-1003">Cell membrane</keyword>